<evidence type="ECO:0000313" key="1">
    <source>
        <dbReference type="EMBL" id="AMF96671.1"/>
    </source>
</evidence>
<evidence type="ECO:0000313" key="4">
    <source>
        <dbReference type="Proteomes" id="UP000253437"/>
    </source>
</evidence>
<dbReference type="KEGG" id="vhr:AL538_02455"/>
<dbReference type="RefSeq" id="WP_005446124.1">
    <property type="nucleotide sequence ID" value="NZ_CANMKW010000036.1"/>
</dbReference>
<evidence type="ECO:0000313" key="3">
    <source>
        <dbReference type="Proteomes" id="UP000067422"/>
    </source>
</evidence>
<protein>
    <submittedName>
        <fullName evidence="2">Uncharacterized protein</fullName>
    </submittedName>
</protein>
<gene>
    <name evidence="1" type="ORF">AL538_02455</name>
    <name evidence="2" type="ORF">DS957_028080</name>
</gene>
<evidence type="ECO:0000313" key="2">
    <source>
        <dbReference type="EMBL" id="RIV99409.1"/>
    </source>
</evidence>
<proteinExistence type="predicted"/>
<sequence>MNIPKPYVPMLLSAVRDAVLYNQNLLHSETLREREDYEEHLVHLTQFFEYLKDEYKSNEAEYGLKLEQLLPEQAES</sequence>
<organism evidence="2 4">
    <name type="scientific">Vibrio harveyi</name>
    <name type="common">Beneckea harveyi</name>
    <dbReference type="NCBI Taxonomy" id="669"/>
    <lineage>
        <taxon>Bacteria</taxon>
        <taxon>Pseudomonadati</taxon>
        <taxon>Pseudomonadota</taxon>
        <taxon>Gammaproteobacteria</taxon>
        <taxon>Vibrionales</taxon>
        <taxon>Vibrionaceae</taxon>
        <taxon>Vibrio</taxon>
    </lineage>
</organism>
<accession>A0A3A1PQ83</accession>
<dbReference type="OrthoDB" id="9156024at2"/>
<reference evidence="1" key="2">
    <citation type="submission" date="2018-01" db="EMBL/GenBank/DDBJ databases">
        <title>FDA dAtabase for Regulatory Grade micrObial Sequences (FDA-ARGOS): Supporting development and validation of Infectious Disease Dx tests.</title>
        <authorList>
            <person name="Hoffmann M."/>
            <person name="Allard M."/>
            <person name="Evans P."/>
            <person name="Brown E."/>
            <person name="Tallon L."/>
            <person name="Sadzewicz L."/>
            <person name="Sengamalay N."/>
            <person name="Ott S."/>
            <person name="Godinez A."/>
            <person name="Nagaraj S."/>
            <person name="Vyas G."/>
            <person name="Aluvathingal J."/>
            <person name="Nadendla S."/>
            <person name="Geyer C."/>
            <person name="Sichtig H."/>
        </authorList>
    </citation>
    <scope>NUCLEOTIDE SEQUENCE</scope>
    <source>
        <strain evidence="1">FDAARGOS_107</strain>
    </source>
</reference>
<dbReference type="AlphaFoldDB" id="A0A3A1PQ83"/>
<reference evidence="3" key="1">
    <citation type="submission" date="2015-12" db="EMBL/GenBank/DDBJ databases">
        <title>FDA dAtabase for Regulatory Grade micrObial Sequences (FDA-ARGOS): Supporting development and validation of Infectious Disease Dx tests.</title>
        <authorList>
            <person name="Hoffmann M."/>
            <person name="Allard M."/>
            <person name="Evans P."/>
            <person name="Brown E."/>
            <person name="Tallon L.J."/>
            <person name="Sadzewicz L."/>
            <person name="Sengamalay N."/>
            <person name="Ott S."/>
            <person name="Godinez A."/>
            <person name="Nagaraj S."/>
            <person name="Vyas G."/>
            <person name="Aluvathingal J."/>
            <person name="Nadendla S."/>
            <person name="Geyer C."/>
            <person name="Sichtig H."/>
        </authorList>
    </citation>
    <scope>NUCLEOTIDE SEQUENCE [LARGE SCALE GENOMIC DNA]</scope>
    <source>
        <strain evidence="3">ATCC 43516</strain>
    </source>
</reference>
<dbReference type="Proteomes" id="UP000253437">
    <property type="component" value="Unassembled WGS sequence"/>
</dbReference>
<reference evidence="2 4" key="3">
    <citation type="submission" date="2018-08" db="EMBL/GenBank/DDBJ databases">
        <title>Vibrio harveyi strains pathogenic to white snook Centropomus viridis Lockington (1877) and potential probiotic bacteria.</title>
        <authorList>
            <person name="Soto-Rodriguez S."/>
            <person name="Gomez-Gil B."/>
            <person name="Lozano-Olvera R."/>
        </authorList>
    </citation>
    <scope>NUCLEOTIDE SEQUENCE [LARGE SCALE GENOMIC DNA]</scope>
    <source>
        <strain evidence="2 4">CAIM 1508</strain>
    </source>
</reference>
<dbReference type="Proteomes" id="UP000067422">
    <property type="component" value="Chromosome 1"/>
</dbReference>
<name>A0A3A1PQ83_VIBHA</name>
<keyword evidence="3" id="KW-1185">Reference proteome</keyword>
<dbReference type="EMBL" id="QOUW02000255">
    <property type="protein sequence ID" value="RIV99409.1"/>
    <property type="molecule type" value="Genomic_DNA"/>
</dbReference>
<dbReference type="EMBL" id="CP014038">
    <property type="protein sequence ID" value="AMF96671.1"/>
    <property type="molecule type" value="Genomic_DNA"/>
</dbReference>